<sequence>MTAVSELLPLDAFGRHRLKVAFVGTHGVGKTTLCFDLAAQLKRLDLGVDIVKEVARRCPLPINEGTTLDAQRWILHTQIAEEIEAAADYEVVICDRSVLDNYAYLVARVGRRPELDPLVREWVRGYHALFKVPVLGAPTFDGKRAVSVGFQHEIDGIIDDLIDDFAVPVHRLDASARERWTLDAVGQLGLPTQLPQIDLFAAERPPA</sequence>
<feature type="domain" description="NadR/Ttd14 AAA" evidence="1">
    <location>
        <begin position="19"/>
        <end position="179"/>
    </location>
</feature>
<dbReference type="AlphaFoldDB" id="A0A6M4ISX8"/>
<gene>
    <name evidence="2" type="ORF">HKW67_21055</name>
</gene>
<dbReference type="GO" id="GO:0005524">
    <property type="term" value="F:ATP binding"/>
    <property type="evidence" value="ECO:0007669"/>
    <property type="project" value="UniProtKB-KW"/>
</dbReference>
<reference evidence="2 3" key="1">
    <citation type="submission" date="2020-05" db="EMBL/GenBank/DDBJ databases">
        <title>Complete genome sequence of Gemmatimonas greenlandica TET16.</title>
        <authorList>
            <person name="Zeng Y."/>
        </authorList>
    </citation>
    <scope>NUCLEOTIDE SEQUENCE [LARGE SCALE GENOMIC DNA]</scope>
    <source>
        <strain evidence="2 3">TET16</strain>
    </source>
</reference>
<evidence type="ECO:0000313" key="3">
    <source>
        <dbReference type="Proteomes" id="UP000500938"/>
    </source>
</evidence>
<dbReference type="SUPFAM" id="SSF52540">
    <property type="entry name" value="P-loop containing nucleoside triphosphate hydrolases"/>
    <property type="match status" value="1"/>
</dbReference>
<dbReference type="InterPro" id="IPR038727">
    <property type="entry name" value="NadR/Ttd14_AAA_dom"/>
</dbReference>
<evidence type="ECO:0000259" key="1">
    <source>
        <dbReference type="Pfam" id="PF13521"/>
    </source>
</evidence>
<dbReference type="Gene3D" id="3.40.50.300">
    <property type="entry name" value="P-loop containing nucleotide triphosphate hydrolases"/>
    <property type="match status" value="1"/>
</dbReference>
<evidence type="ECO:0000313" key="2">
    <source>
        <dbReference type="EMBL" id="QJR37833.1"/>
    </source>
</evidence>
<organism evidence="2 3">
    <name type="scientific">Gemmatimonas groenlandica</name>
    <dbReference type="NCBI Taxonomy" id="2732249"/>
    <lineage>
        <taxon>Bacteria</taxon>
        <taxon>Pseudomonadati</taxon>
        <taxon>Gemmatimonadota</taxon>
        <taxon>Gemmatimonadia</taxon>
        <taxon>Gemmatimonadales</taxon>
        <taxon>Gemmatimonadaceae</taxon>
        <taxon>Gemmatimonas</taxon>
    </lineage>
</organism>
<dbReference type="KEGG" id="ggr:HKW67_21055"/>
<name>A0A6M4ISX8_9BACT</name>
<protein>
    <submittedName>
        <fullName evidence="2">ATP-binding protein</fullName>
    </submittedName>
</protein>
<keyword evidence="2" id="KW-0067">ATP-binding</keyword>
<accession>A0A6M4ISX8</accession>
<keyword evidence="3" id="KW-1185">Reference proteome</keyword>
<dbReference type="Pfam" id="PF13521">
    <property type="entry name" value="AAA_28"/>
    <property type="match status" value="1"/>
</dbReference>
<proteinExistence type="predicted"/>
<dbReference type="Proteomes" id="UP000500938">
    <property type="component" value="Chromosome"/>
</dbReference>
<dbReference type="RefSeq" id="WP_171227269.1">
    <property type="nucleotide sequence ID" value="NZ_CP053085.1"/>
</dbReference>
<dbReference type="EMBL" id="CP053085">
    <property type="protein sequence ID" value="QJR37833.1"/>
    <property type="molecule type" value="Genomic_DNA"/>
</dbReference>
<dbReference type="InterPro" id="IPR027417">
    <property type="entry name" value="P-loop_NTPase"/>
</dbReference>
<keyword evidence="2" id="KW-0547">Nucleotide-binding</keyword>